<evidence type="ECO:0000313" key="1">
    <source>
        <dbReference type="EMBL" id="MBX59964.1"/>
    </source>
</evidence>
<dbReference type="AlphaFoldDB" id="A0A2P2PZ20"/>
<dbReference type="EMBL" id="GGEC01079480">
    <property type="protein sequence ID" value="MBX59964.1"/>
    <property type="molecule type" value="Transcribed_RNA"/>
</dbReference>
<name>A0A2P2PZ20_RHIMU</name>
<reference evidence="1" key="1">
    <citation type="submission" date="2018-02" db="EMBL/GenBank/DDBJ databases">
        <title>Rhizophora mucronata_Transcriptome.</title>
        <authorList>
            <person name="Meera S.P."/>
            <person name="Sreeshan A."/>
            <person name="Augustine A."/>
        </authorList>
    </citation>
    <scope>NUCLEOTIDE SEQUENCE</scope>
    <source>
        <tissue evidence="1">Leaf</tissue>
    </source>
</reference>
<proteinExistence type="predicted"/>
<sequence length="41" mass="4610">MSFIDNIIVLCQFYQNLNAPTQSASLFVLYGVEVFCFCLAS</sequence>
<protein>
    <submittedName>
        <fullName evidence="1">Uncharacterized protein</fullName>
    </submittedName>
</protein>
<accession>A0A2P2PZ20</accession>
<organism evidence="1">
    <name type="scientific">Rhizophora mucronata</name>
    <name type="common">Asiatic mangrove</name>
    <dbReference type="NCBI Taxonomy" id="61149"/>
    <lineage>
        <taxon>Eukaryota</taxon>
        <taxon>Viridiplantae</taxon>
        <taxon>Streptophyta</taxon>
        <taxon>Embryophyta</taxon>
        <taxon>Tracheophyta</taxon>
        <taxon>Spermatophyta</taxon>
        <taxon>Magnoliopsida</taxon>
        <taxon>eudicotyledons</taxon>
        <taxon>Gunneridae</taxon>
        <taxon>Pentapetalae</taxon>
        <taxon>rosids</taxon>
        <taxon>fabids</taxon>
        <taxon>Malpighiales</taxon>
        <taxon>Rhizophoraceae</taxon>
        <taxon>Rhizophora</taxon>
    </lineage>
</organism>